<keyword evidence="1" id="KW-0472">Membrane</keyword>
<feature type="transmembrane region" description="Helical" evidence="1">
    <location>
        <begin position="77"/>
        <end position="102"/>
    </location>
</feature>
<feature type="transmembrane region" description="Helical" evidence="1">
    <location>
        <begin position="195"/>
        <end position="215"/>
    </location>
</feature>
<feature type="transmembrane region" description="Helical" evidence="1">
    <location>
        <begin position="259"/>
        <end position="283"/>
    </location>
</feature>
<keyword evidence="3" id="KW-1185">Reference proteome</keyword>
<gene>
    <name evidence="2" type="ORF">E4L96_01595</name>
</gene>
<accession>A0A4Y9SRD0</accession>
<comment type="caution">
    <text evidence="2">The sequence shown here is derived from an EMBL/GenBank/DDBJ whole genome shotgun (WGS) entry which is preliminary data.</text>
</comment>
<dbReference type="AlphaFoldDB" id="A0A4Y9SRD0"/>
<feature type="transmembrane region" description="Helical" evidence="1">
    <location>
        <begin position="36"/>
        <end position="57"/>
    </location>
</feature>
<evidence type="ECO:0000313" key="2">
    <source>
        <dbReference type="EMBL" id="TFW29352.1"/>
    </source>
</evidence>
<keyword evidence="1" id="KW-0812">Transmembrane</keyword>
<sequence>MWIGVACGLAAGALWGMVFIVPVLLAAFSPLELAVGRYVAYGLIALAMAAPRLLPLLRKLDPSDIAAMVRQALAGNIVYYVFLALGVKLAGVPATSLIVGMLPVSVTLLGRNDHGAASLRDLAAPLLMIGGAVLCMNADVFMHAGPGAGSATVAGKVLGILCATAALACWTYYALDNARFLKRNHHFTGAEWSMLYGLASGAIALVIGVVALALFSGQVTGAAAVASGRDWGRYAMVNVLLALGASVIGNHLWNVASRRVPVTLCGTLILSETLFAFLYGFIYQQRMPRALEALAIVLMVAGTIWSVRAHDAPAQPSPAAP</sequence>
<reference evidence="2 3" key="1">
    <citation type="submission" date="2019-03" db="EMBL/GenBank/DDBJ databases">
        <title>Draft Genome Sequence of Massilia arenosa sp. nov., a Novel Massilia Species Isolated from a Sandy-loam Maize Soil.</title>
        <authorList>
            <person name="Raths R."/>
            <person name="Peta V."/>
            <person name="Bucking H."/>
        </authorList>
    </citation>
    <scope>NUCLEOTIDE SEQUENCE [LARGE SCALE GENOMIC DNA]</scope>
    <source>
        <strain evidence="2 3">MC02</strain>
    </source>
</reference>
<organism evidence="2 3">
    <name type="scientific">Zemynaea arenosa</name>
    <dbReference type="NCBI Taxonomy" id="2561931"/>
    <lineage>
        <taxon>Bacteria</taxon>
        <taxon>Pseudomonadati</taxon>
        <taxon>Pseudomonadota</taxon>
        <taxon>Betaproteobacteria</taxon>
        <taxon>Burkholderiales</taxon>
        <taxon>Oxalobacteraceae</taxon>
        <taxon>Telluria group</taxon>
        <taxon>Zemynaea</taxon>
    </lineage>
</organism>
<dbReference type="EMBL" id="SPVF01000020">
    <property type="protein sequence ID" value="TFW29352.1"/>
    <property type="molecule type" value="Genomic_DNA"/>
</dbReference>
<evidence type="ECO:0000256" key="1">
    <source>
        <dbReference type="SAM" id="Phobius"/>
    </source>
</evidence>
<proteinExistence type="predicted"/>
<dbReference type="OrthoDB" id="7216522at2"/>
<feature type="transmembrane region" description="Helical" evidence="1">
    <location>
        <begin position="235"/>
        <end position="253"/>
    </location>
</feature>
<dbReference type="Proteomes" id="UP000298438">
    <property type="component" value="Unassembled WGS sequence"/>
</dbReference>
<evidence type="ECO:0000313" key="3">
    <source>
        <dbReference type="Proteomes" id="UP000298438"/>
    </source>
</evidence>
<name>A0A4Y9SRD0_9BURK</name>
<protein>
    <submittedName>
        <fullName evidence="2">DMT family transporter</fullName>
    </submittedName>
</protein>
<dbReference type="RefSeq" id="WP_135205495.1">
    <property type="nucleotide sequence ID" value="NZ_SPVF01000020.1"/>
</dbReference>
<feature type="transmembrane region" description="Helical" evidence="1">
    <location>
        <begin position="153"/>
        <end position="175"/>
    </location>
</feature>
<keyword evidence="1" id="KW-1133">Transmembrane helix</keyword>